<comment type="caution">
    <text evidence="1">The sequence shown here is derived from an EMBL/GenBank/DDBJ whole genome shotgun (WGS) entry which is preliminary data.</text>
</comment>
<organism evidence="1 2">
    <name type="scientific">Streptomyces varsoviensis</name>
    <dbReference type="NCBI Taxonomy" id="67373"/>
    <lineage>
        <taxon>Bacteria</taxon>
        <taxon>Bacillati</taxon>
        <taxon>Actinomycetota</taxon>
        <taxon>Actinomycetes</taxon>
        <taxon>Kitasatosporales</taxon>
        <taxon>Streptomycetaceae</taxon>
        <taxon>Streptomyces</taxon>
    </lineage>
</organism>
<name>A0ABR5J3K2_9ACTN</name>
<evidence type="ECO:0008006" key="3">
    <source>
        <dbReference type="Google" id="ProtNLM"/>
    </source>
</evidence>
<dbReference type="Gene3D" id="3.20.20.140">
    <property type="entry name" value="Metal-dependent hydrolases"/>
    <property type="match status" value="1"/>
</dbReference>
<accession>A0ABR5J3K2</accession>
<dbReference type="RefSeq" id="WP_030889884.1">
    <property type="nucleotide sequence ID" value="NZ_JBIRHZ010000002.1"/>
</dbReference>
<evidence type="ECO:0000313" key="1">
    <source>
        <dbReference type="EMBL" id="KOG88007.1"/>
    </source>
</evidence>
<reference evidence="1 2" key="1">
    <citation type="submission" date="2015-07" db="EMBL/GenBank/DDBJ databases">
        <authorList>
            <person name="Ju K.-S."/>
            <person name="Doroghazi J.R."/>
            <person name="Metcalf W.W."/>
        </authorList>
    </citation>
    <scope>NUCLEOTIDE SEQUENCE [LARGE SCALE GENOMIC DNA]</scope>
    <source>
        <strain evidence="1 2">NRRL B-3589</strain>
    </source>
</reference>
<proteinExistence type="predicted"/>
<evidence type="ECO:0000313" key="2">
    <source>
        <dbReference type="Proteomes" id="UP000037020"/>
    </source>
</evidence>
<sequence length="61" mass="6580">MDTHAHLWEAIMRGLTSDGNLVGFLWGIRFAPLHTPEDPYAGVYAGALAALHGGKSYAAQR</sequence>
<dbReference type="InterPro" id="IPR032466">
    <property type="entry name" value="Metal_Hydrolase"/>
</dbReference>
<dbReference type="SUPFAM" id="SSF51556">
    <property type="entry name" value="Metallo-dependent hydrolases"/>
    <property type="match status" value="1"/>
</dbReference>
<protein>
    <recommendedName>
        <fullName evidence="3">Amidohydrolase</fullName>
    </recommendedName>
</protein>
<gene>
    <name evidence="1" type="ORF">ADK38_22210</name>
</gene>
<keyword evidence="2" id="KW-1185">Reference proteome</keyword>
<dbReference type="Proteomes" id="UP000037020">
    <property type="component" value="Unassembled WGS sequence"/>
</dbReference>
<dbReference type="EMBL" id="LGUT01001906">
    <property type="protein sequence ID" value="KOG88007.1"/>
    <property type="molecule type" value="Genomic_DNA"/>
</dbReference>